<dbReference type="STRING" id="1330021.A0A367LQ71"/>
<comment type="caution">
    <text evidence="4">The sequence shown here is derived from an EMBL/GenBank/DDBJ whole genome shotgun (WGS) entry which is preliminary data.</text>
</comment>
<dbReference type="OrthoDB" id="4926461at2759"/>
<evidence type="ECO:0000256" key="2">
    <source>
        <dbReference type="SAM" id="MobiDB-lite"/>
    </source>
</evidence>
<reference evidence="4 5" key="1">
    <citation type="journal article" date="2015" name="BMC Genomics">
        <title>Insights from the genome of Ophiocordyceps polyrhachis-furcata to pathogenicity and host specificity in insect fungi.</title>
        <authorList>
            <person name="Wichadakul D."/>
            <person name="Kobmoo N."/>
            <person name="Ingsriswang S."/>
            <person name="Tangphatsornruang S."/>
            <person name="Chantasingh D."/>
            <person name="Luangsa-ard J.J."/>
            <person name="Eurwilaichitr L."/>
        </authorList>
    </citation>
    <scope>NUCLEOTIDE SEQUENCE [LARGE SCALE GENOMIC DNA]</scope>
    <source>
        <strain evidence="4 5">BCC 54312</strain>
    </source>
</reference>
<dbReference type="AlphaFoldDB" id="A0A367LQ71"/>
<name>A0A367LQ71_9HYPO</name>
<feature type="region of interest" description="Disordered" evidence="2">
    <location>
        <begin position="63"/>
        <end position="101"/>
    </location>
</feature>
<keyword evidence="1" id="KW-0175">Coiled coil</keyword>
<evidence type="ECO:0000256" key="3">
    <source>
        <dbReference type="SAM" id="Phobius"/>
    </source>
</evidence>
<protein>
    <submittedName>
        <fullName evidence="4">Uncharacterized protein</fullName>
    </submittedName>
</protein>
<sequence>MAVDCFEIVFRSEAKSTHVQPATRGGSFSRKGLFHMMLLLLLLLHLSVIIGLLVDRGHGSPWKPLSKVRVQPRRPAAGTRSHPPNGGARLREHSPTTSDGYLTPAAAAATTTTAIKLPSRPDKLDLDLDFDDTVKPFLETVLGHVYEPTPDSPPHVYETIAGAEEPYYLDIVDGPPKPPARDSDVQELRRLALSSRDRAVEAENDVGSALEVDDIEEAMLKADRAAEEAFRSAQELGLLKGAGVDMEKQRMEFDAALRATVDARMAAARARSRAATLMIDKCFPERNEKWALITRMASMRMEEAVHYQQKMEEAARQLNEQISRFHQFTKELSRRQGSLIASWLSEDNNNNNHYIKLWSERDIEAINREKQFIDVVTEMSKSALKELWEAAVTALDLSDKFTRAIESARERARQEEMQQAAKDAKERQQKEAMALAEKQREARLRRELEAEAKKEATSLMEKLQGMEEAKSTWWTDLMIGVTTAISTVPFGIFLYAVVTSSSSTSGLGAAAVSVATSMAADTTTAMGAAGAAAEEAVSQVLEDALGTAEAALVGLSHPVVSVGADTESILSQMTSESLPHIMGEMPVVSELADSVRHMLTTTLRRRTTTTTGTTTTTTTRDEAVAALLRRDEALRGMVVDAVMDVMQEAIQGAHVAMFGEEM</sequence>
<feature type="coiled-coil region" evidence="1">
    <location>
        <begin position="398"/>
        <end position="469"/>
    </location>
</feature>
<keyword evidence="3" id="KW-0472">Membrane</keyword>
<evidence type="ECO:0000313" key="4">
    <source>
        <dbReference type="EMBL" id="RCI16595.1"/>
    </source>
</evidence>
<dbReference type="Proteomes" id="UP000253664">
    <property type="component" value="Unassembled WGS sequence"/>
</dbReference>
<keyword evidence="5" id="KW-1185">Reference proteome</keyword>
<feature type="transmembrane region" description="Helical" evidence="3">
    <location>
        <begin position="33"/>
        <end position="54"/>
    </location>
</feature>
<evidence type="ECO:0000313" key="5">
    <source>
        <dbReference type="Proteomes" id="UP000253664"/>
    </source>
</evidence>
<gene>
    <name evidence="4" type="ORF">L249_2956</name>
</gene>
<dbReference type="EMBL" id="LKCN02000001">
    <property type="protein sequence ID" value="RCI16595.1"/>
    <property type="molecule type" value="Genomic_DNA"/>
</dbReference>
<keyword evidence="3" id="KW-1133">Transmembrane helix</keyword>
<accession>A0A367LQ71</accession>
<keyword evidence="3" id="KW-0812">Transmembrane</keyword>
<proteinExistence type="predicted"/>
<evidence type="ECO:0000256" key="1">
    <source>
        <dbReference type="SAM" id="Coils"/>
    </source>
</evidence>
<organism evidence="4 5">
    <name type="scientific">Ophiocordyceps polyrhachis-furcata BCC 54312</name>
    <dbReference type="NCBI Taxonomy" id="1330021"/>
    <lineage>
        <taxon>Eukaryota</taxon>
        <taxon>Fungi</taxon>
        <taxon>Dikarya</taxon>
        <taxon>Ascomycota</taxon>
        <taxon>Pezizomycotina</taxon>
        <taxon>Sordariomycetes</taxon>
        <taxon>Hypocreomycetidae</taxon>
        <taxon>Hypocreales</taxon>
        <taxon>Ophiocordycipitaceae</taxon>
        <taxon>Ophiocordyceps</taxon>
    </lineage>
</organism>